<protein>
    <submittedName>
        <fullName evidence="1">Uncharacterized protein</fullName>
    </submittedName>
</protein>
<accession>A0ABD2YKY7</accession>
<dbReference type="AlphaFoldDB" id="A0ABD2YKY7"/>
<organism evidence="1 2">
    <name type="scientific">Cinchona calisaya</name>
    <dbReference type="NCBI Taxonomy" id="153742"/>
    <lineage>
        <taxon>Eukaryota</taxon>
        <taxon>Viridiplantae</taxon>
        <taxon>Streptophyta</taxon>
        <taxon>Embryophyta</taxon>
        <taxon>Tracheophyta</taxon>
        <taxon>Spermatophyta</taxon>
        <taxon>Magnoliopsida</taxon>
        <taxon>eudicotyledons</taxon>
        <taxon>Gunneridae</taxon>
        <taxon>Pentapetalae</taxon>
        <taxon>asterids</taxon>
        <taxon>lamiids</taxon>
        <taxon>Gentianales</taxon>
        <taxon>Rubiaceae</taxon>
        <taxon>Cinchonoideae</taxon>
        <taxon>Cinchoneae</taxon>
        <taxon>Cinchona</taxon>
    </lineage>
</organism>
<keyword evidence="2" id="KW-1185">Reference proteome</keyword>
<dbReference type="Proteomes" id="UP001630127">
    <property type="component" value="Unassembled WGS sequence"/>
</dbReference>
<evidence type="ECO:0000313" key="1">
    <source>
        <dbReference type="EMBL" id="KAL3506977.1"/>
    </source>
</evidence>
<name>A0ABD2YKY7_9GENT</name>
<dbReference type="PANTHER" id="PTHR35485">
    <property type="entry name" value="OS01G0888900 PROTEIN"/>
    <property type="match status" value="1"/>
</dbReference>
<dbReference type="PANTHER" id="PTHR35485:SF4">
    <property type="entry name" value="EXPRESSED PROTEIN"/>
    <property type="match status" value="1"/>
</dbReference>
<proteinExistence type="predicted"/>
<evidence type="ECO:0000313" key="2">
    <source>
        <dbReference type="Proteomes" id="UP001630127"/>
    </source>
</evidence>
<reference evidence="1 2" key="1">
    <citation type="submission" date="2024-11" db="EMBL/GenBank/DDBJ databases">
        <title>A near-complete genome assembly of Cinchona calisaya.</title>
        <authorList>
            <person name="Lian D.C."/>
            <person name="Zhao X.W."/>
            <person name="Wei L."/>
        </authorList>
    </citation>
    <scope>NUCLEOTIDE SEQUENCE [LARGE SCALE GENOMIC DNA]</scope>
    <source>
        <tissue evidence="1">Nenye</tissue>
    </source>
</reference>
<sequence length="110" mass="12918">MEGLIPMLYKTIKKTITRRHYEYLGSAAATTQSYNIADFYVNDDHHTMRNRQYADQQKKIDGFNINAENSKGDYRRYNSFHVKFSPDNTVAQSKKLVRFRSHRLFSCVTG</sequence>
<comment type="caution">
    <text evidence="1">The sequence shown here is derived from an EMBL/GenBank/DDBJ whole genome shotgun (WGS) entry which is preliminary data.</text>
</comment>
<dbReference type="EMBL" id="JBJUIK010000013">
    <property type="protein sequence ID" value="KAL3506977.1"/>
    <property type="molecule type" value="Genomic_DNA"/>
</dbReference>
<gene>
    <name evidence="1" type="ORF">ACH5RR_032359</name>
</gene>